<evidence type="ECO:0000313" key="3">
    <source>
        <dbReference type="Proteomes" id="UP000470302"/>
    </source>
</evidence>
<protein>
    <recommendedName>
        <fullName evidence="1">Lipid II flippase Amj</fullName>
    </recommendedName>
</protein>
<feature type="transmembrane region" description="Helical" evidence="1">
    <location>
        <begin position="195"/>
        <end position="215"/>
    </location>
</feature>
<comment type="similarity">
    <text evidence="1">Belongs to the Amj family.</text>
</comment>
<dbReference type="HAMAP" id="MF_02077">
    <property type="entry name" value="Amj_flippase"/>
    <property type="match status" value="1"/>
</dbReference>
<comment type="pathway">
    <text evidence="1">Cell wall biogenesis; peptidoglycan biosynthesis.</text>
</comment>
<accession>A0A845G2B1</accession>
<sequence length="268" mass="28688">MDKQLVFICFLTFVIHLIGTLAYSVRIAGVRTRRIAVSLALFSILVLVSRTSNSFLGPFLAKRIELSLSLPLAAAQVLADLRWLLLSAALATVAGALLIPTFQRVFCRAVVHFQVHRSVPKLLLHGFFKGGLSYVKDVAAMPSAGNVRGLRDSGCVSMSVTLLNVGAVALWTVGVFASLYAGVLDPQVRVTSSTLSSIINGGATVMMAVFIDPHMSGMTDDVIEGRVSDTQFRRAVVWLVGSRLAGTLLAQLLLVPSAALIVWVAKVL</sequence>
<keyword evidence="1" id="KW-1003">Cell membrane</keyword>
<feature type="transmembrane region" description="Helical" evidence="1">
    <location>
        <begin position="6"/>
        <end position="25"/>
    </location>
</feature>
<dbReference type="Proteomes" id="UP000470302">
    <property type="component" value="Unassembled WGS sequence"/>
</dbReference>
<dbReference type="GO" id="GO:0005886">
    <property type="term" value="C:plasma membrane"/>
    <property type="evidence" value="ECO:0007669"/>
    <property type="project" value="UniProtKB-SubCell"/>
</dbReference>
<dbReference type="GO" id="GO:0009252">
    <property type="term" value="P:peptidoglycan biosynthetic process"/>
    <property type="evidence" value="ECO:0007669"/>
    <property type="project" value="UniProtKB-UniRule"/>
</dbReference>
<gene>
    <name evidence="1" type="primary">amj</name>
    <name evidence="2" type="ORF">GTP91_10070</name>
</gene>
<proteinExistence type="inferred from homology"/>
<dbReference type="GO" id="GO:0015648">
    <property type="term" value="F:lipid-linked peptidoglycan transporter activity"/>
    <property type="evidence" value="ECO:0007669"/>
    <property type="project" value="UniProtKB-UniRule"/>
</dbReference>
<keyword evidence="1" id="KW-0812">Transmembrane</keyword>
<name>A0A845G2B1_9BURK</name>
<keyword evidence="1" id="KW-0133">Cell shape</keyword>
<dbReference type="AlphaFoldDB" id="A0A845G2B1"/>
<evidence type="ECO:0000313" key="2">
    <source>
        <dbReference type="EMBL" id="MYM87525.1"/>
    </source>
</evidence>
<feature type="transmembrane region" description="Helical" evidence="1">
    <location>
        <begin position="37"/>
        <end position="61"/>
    </location>
</feature>
<dbReference type="UniPathway" id="UPA00219"/>
<organism evidence="2 3">
    <name type="scientific">Duganella vulcania</name>
    <dbReference type="NCBI Taxonomy" id="2692166"/>
    <lineage>
        <taxon>Bacteria</taxon>
        <taxon>Pseudomonadati</taxon>
        <taxon>Pseudomonadota</taxon>
        <taxon>Betaproteobacteria</taxon>
        <taxon>Burkholderiales</taxon>
        <taxon>Oxalobacteraceae</taxon>
        <taxon>Telluria group</taxon>
        <taxon>Duganella</taxon>
    </lineage>
</organism>
<dbReference type="EMBL" id="WWCW01000025">
    <property type="protein sequence ID" value="MYM87525.1"/>
    <property type="molecule type" value="Genomic_DNA"/>
</dbReference>
<keyword evidence="1" id="KW-0472">Membrane</keyword>
<feature type="transmembrane region" description="Helical" evidence="1">
    <location>
        <begin position="81"/>
        <end position="99"/>
    </location>
</feature>
<comment type="function">
    <text evidence="1">Involved in peptidoglycan biosynthesis. Transports lipid-linked peptidoglycan precursors from the inner to the outer leaflet of the cytoplasmic membrane.</text>
</comment>
<comment type="caution">
    <text evidence="2">The sequence shown here is derived from an EMBL/GenBank/DDBJ whole genome shotgun (WGS) entry which is preliminary data.</text>
</comment>
<evidence type="ECO:0000256" key="1">
    <source>
        <dbReference type="HAMAP-Rule" id="MF_02077"/>
    </source>
</evidence>
<dbReference type="GO" id="GO:0071555">
    <property type="term" value="P:cell wall organization"/>
    <property type="evidence" value="ECO:0007669"/>
    <property type="project" value="UniProtKB-KW"/>
</dbReference>
<dbReference type="RefSeq" id="WP_161096655.1">
    <property type="nucleotide sequence ID" value="NZ_WWCW01000025.1"/>
</dbReference>
<keyword evidence="1" id="KW-0813">Transport</keyword>
<dbReference type="Pfam" id="PF10997">
    <property type="entry name" value="Amj"/>
    <property type="match status" value="1"/>
</dbReference>
<keyword evidence="1" id="KW-0961">Cell wall biogenesis/degradation</keyword>
<feature type="transmembrane region" description="Helical" evidence="1">
    <location>
        <begin position="236"/>
        <end position="265"/>
    </location>
</feature>
<dbReference type="GO" id="GO:0008360">
    <property type="term" value="P:regulation of cell shape"/>
    <property type="evidence" value="ECO:0007669"/>
    <property type="project" value="UniProtKB-KW"/>
</dbReference>
<comment type="subcellular location">
    <subcellularLocation>
        <location evidence="1">Cell membrane</location>
        <topology evidence="1">Multi-pass membrane protein</topology>
    </subcellularLocation>
</comment>
<keyword evidence="1" id="KW-0573">Peptidoglycan synthesis</keyword>
<keyword evidence="1" id="KW-1133">Transmembrane helix</keyword>
<feature type="transmembrane region" description="Helical" evidence="1">
    <location>
        <begin position="160"/>
        <end position="183"/>
    </location>
</feature>
<dbReference type="InterPro" id="IPR021260">
    <property type="entry name" value="Amj"/>
</dbReference>
<reference evidence="2 3" key="1">
    <citation type="submission" date="2020-01" db="EMBL/GenBank/DDBJ databases">
        <title>Novel species isolated from a subtropical stream in China.</title>
        <authorList>
            <person name="Lu H."/>
        </authorList>
    </citation>
    <scope>NUCLEOTIDE SEQUENCE [LARGE SCALE GENOMIC DNA]</scope>
    <source>
        <strain evidence="2 3">FT82W</strain>
    </source>
</reference>